<dbReference type="PANTHER" id="PTHR43792:SF1">
    <property type="entry name" value="N-ACETYLTRANSFERASE DOMAIN-CONTAINING PROTEIN"/>
    <property type="match status" value="1"/>
</dbReference>
<evidence type="ECO:0000259" key="1">
    <source>
        <dbReference type="PROSITE" id="PS51186"/>
    </source>
</evidence>
<dbReference type="InterPro" id="IPR051531">
    <property type="entry name" value="N-acetyltransferase"/>
</dbReference>
<protein>
    <submittedName>
        <fullName evidence="2">GNAT family acetyltraansferase</fullName>
    </submittedName>
</protein>
<dbReference type="KEGG" id="pvd:CFBP1590__2418"/>
<reference evidence="2 3" key="1">
    <citation type="submission" date="2017-05" db="EMBL/GenBank/DDBJ databases">
        <authorList>
            <person name="Song R."/>
            <person name="Chenine A.L."/>
            <person name="Ruprecht R.M."/>
        </authorList>
    </citation>
    <scope>NUCLEOTIDE SEQUENCE [LARGE SCALE GENOMIC DNA]</scope>
    <source>
        <strain evidence="2 3">CFBP 1590</strain>
    </source>
</reference>
<dbReference type="PANTHER" id="PTHR43792">
    <property type="entry name" value="GNAT FAMILY, PUTATIVE (AFU_ORTHOLOGUE AFUA_3G00765)-RELATED-RELATED"/>
    <property type="match status" value="1"/>
</dbReference>
<name>A0A1Y6JJT2_PSEVI</name>
<gene>
    <name evidence="2" type="ORF">CFBP1590__2418</name>
</gene>
<evidence type="ECO:0000313" key="3">
    <source>
        <dbReference type="Proteomes" id="UP000196842"/>
    </source>
</evidence>
<dbReference type="PROSITE" id="PS51186">
    <property type="entry name" value="GNAT"/>
    <property type="match status" value="1"/>
</dbReference>
<dbReference type="Gene3D" id="3.40.630.30">
    <property type="match status" value="1"/>
</dbReference>
<dbReference type="GO" id="GO:0016747">
    <property type="term" value="F:acyltransferase activity, transferring groups other than amino-acyl groups"/>
    <property type="evidence" value="ECO:0007669"/>
    <property type="project" value="InterPro"/>
</dbReference>
<dbReference type="InterPro" id="IPR016181">
    <property type="entry name" value="Acyl_CoA_acyltransferase"/>
</dbReference>
<proteinExistence type="predicted"/>
<sequence>MPLNSDNTMTERHSRLLYRKPTHADLPALFDIYGDPQTHLFNPAGPLRTLAHAEKVLERWLEHWSLRGYGWWAVTTEYSPDQVIGFGGIAHHDYLGEMRVNLGYRFAVSAWGKGFATQLGKAGLVHAFETLQLPDVYGLVRPDHAASIKVLEKIGMQRIGIQDDVPGKAPSLVFKASADAFKASHDPVVHT</sequence>
<dbReference type="InterPro" id="IPR000182">
    <property type="entry name" value="GNAT_dom"/>
</dbReference>
<dbReference type="AlphaFoldDB" id="A0A1Y6JJT2"/>
<feature type="domain" description="N-acetyltransferase" evidence="1">
    <location>
        <begin position="16"/>
        <end position="179"/>
    </location>
</feature>
<dbReference type="EMBL" id="LT855380">
    <property type="protein sequence ID" value="SMS10004.1"/>
    <property type="molecule type" value="Genomic_DNA"/>
</dbReference>
<evidence type="ECO:0000313" key="2">
    <source>
        <dbReference type="EMBL" id="SMS10004.1"/>
    </source>
</evidence>
<dbReference type="Pfam" id="PF13302">
    <property type="entry name" value="Acetyltransf_3"/>
    <property type="match status" value="1"/>
</dbReference>
<dbReference type="Proteomes" id="UP000196842">
    <property type="component" value="Chromosome I"/>
</dbReference>
<accession>A0A1Y6JJT2</accession>
<organism evidence="2 3">
    <name type="scientific">Pseudomonas viridiflava</name>
    <name type="common">Phytomonas viridiflava</name>
    <dbReference type="NCBI Taxonomy" id="33069"/>
    <lineage>
        <taxon>Bacteria</taxon>
        <taxon>Pseudomonadati</taxon>
        <taxon>Pseudomonadota</taxon>
        <taxon>Gammaproteobacteria</taxon>
        <taxon>Pseudomonadales</taxon>
        <taxon>Pseudomonadaceae</taxon>
        <taxon>Pseudomonas</taxon>
    </lineage>
</organism>
<dbReference type="SUPFAM" id="SSF55729">
    <property type="entry name" value="Acyl-CoA N-acyltransferases (Nat)"/>
    <property type="match status" value="1"/>
</dbReference>